<gene>
    <name evidence="3" type="ORF">SAMN04490239_7330</name>
</gene>
<dbReference type="AlphaFoldDB" id="A0A1H4YUW7"/>
<name>A0A1H4YUW7_9NOCA</name>
<organism evidence="3 4">
    <name type="scientific">Rhodococcus koreensis</name>
    <dbReference type="NCBI Taxonomy" id="99653"/>
    <lineage>
        <taxon>Bacteria</taxon>
        <taxon>Bacillati</taxon>
        <taxon>Actinomycetota</taxon>
        <taxon>Actinomycetes</taxon>
        <taxon>Mycobacteriales</taxon>
        <taxon>Nocardiaceae</taxon>
        <taxon>Rhodococcus</taxon>
    </lineage>
</organism>
<evidence type="ECO:0000259" key="2">
    <source>
        <dbReference type="Pfam" id="PF02470"/>
    </source>
</evidence>
<keyword evidence="4" id="KW-1185">Reference proteome</keyword>
<reference evidence="4" key="1">
    <citation type="submission" date="2016-10" db="EMBL/GenBank/DDBJ databases">
        <authorList>
            <person name="Varghese N."/>
            <person name="Submissions S."/>
        </authorList>
    </citation>
    <scope>NUCLEOTIDE SEQUENCE [LARGE SCALE GENOMIC DNA]</scope>
    <source>
        <strain evidence="4">DSM 44498</strain>
    </source>
</reference>
<keyword evidence="1" id="KW-0812">Transmembrane</keyword>
<dbReference type="RefSeq" id="WP_072939687.1">
    <property type="nucleotide sequence ID" value="NZ_FNSV01000005.1"/>
</dbReference>
<keyword evidence="1" id="KW-1133">Transmembrane helix</keyword>
<feature type="domain" description="Mce/MlaD" evidence="2">
    <location>
        <begin position="38"/>
        <end position="110"/>
    </location>
</feature>
<dbReference type="EMBL" id="FNSV01000005">
    <property type="protein sequence ID" value="SED21802.1"/>
    <property type="molecule type" value="Genomic_DNA"/>
</dbReference>
<dbReference type="GO" id="GO:0005576">
    <property type="term" value="C:extracellular region"/>
    <property type="evidence" value="ECO:0007669"/>
    <property type="project" value="TreeGrafter"/>
</dbReference>
<sequence length="319" mass="33735">MTVKTSLSILGMVVIAVLSFLYMGRAGLHVSRFDDVRTATLDVPDTNGLVVGSRVLLRGVAIGHISDVTASADHIEVAWNYESDRSIPADSEFRVDNLSALGEPFLAVLPSSAAGPYLEDGDTVPANQVVVPTTFKELSERLTRLLGQVDPVRVQAIFDTIDVALPDDFAVLNNLTRAGELLAATLTQQSDNLTTLFDTLQPLLMDSATLPQGFRDTTPIVAEFGSGFHDVLGGIRFATEKGPLRDGIAGGASPFIGELQTFLDHTAPDLQVIGVNLLPSVQAGAASMRTVDVGRLLDNVMASTASGDALTVHLSPSGR</sequence>
<evidence type="ECO:0000313" key="4">
    <source>
        <dbReference type="Proteomes" id="UP000183561"/>
    </source>
</evidence>
<evidence type="ECO:0000313" key="3">
    <source>
        <dbReference type="EMBL" id="SED21802.1"/>
    </source>
</evidence>
<protein>
    <submittedName>
        <fullName evidence="3">Virulence factor Mce family protein</fullName>
    </submittedName>
</protein>
<dbReference type="InterPro" id="IPR052336">
    <property type="entry name" value="MlaD_Phospholipid_Transporter"/>
</dbReference>
<dbReference type="PANTHER" id="PTHR33371">
    <property type="entry name" value="INTERMEMBRANE PHOSPHOLIPID TRANSPORT SYSTEM BINDING PROTEIN MLAD-RELATED"/>
    <property type="match status" value="1"/>
</dbReference>
<evidence type="ECO:0000256" key="1">
    <source>
        <dbReference type="SAM" id="Phobius"/>
    </source>
</evidence>
<keyword evidence="1" id="KW-0472">Membrane</keyword>
<dbReference type="Proteomes" id="UP000183561">
    <property type="component" value="Unassembled WGS sequence"/>
</dbReference>
<accession>A0A1H4YUW7</accession>
<feature type="transmembrane region" description="Helical" evidence="1">
    <location>
        <begin position="6"/>
        <end position="23"/>
    </location>
</feature>
<dbReference type="PANTHER" id="PTHR33371:SF16">
    <property type="entry name" value="MCE-FAMILY PROTEIN MCE3F"/>
    <property type="match status" value="1"/>
</dbReference>
<dbReference type="Pfam" id="PF02470">
    <property type="entry name" value="MlaD"/>
    <property type="match status" value="1"/>
</dbReference>
<dbReference type="OrthoDB" id="4371474at2"/>
<dbReference type="InterPro" id="IPR003399">
    <property type="entry name" value="Mce/MlaD"/>
</dbReference>
<proteinExistence type="predicted"/>